<evidence type="ECO:0000313" key="3">
    <source>
        <dbReference type="EMBL" id="RDB35029.1"/>
    </source>
</evidence>
<proteinExistence type="inferred from homology"/>
<name>A0A369KK85_9BACT</name>
<organism evidence="3 4">
    <name type="scientific">Spirobacillus cienkowskii</name>
    <dbReference type="NCBI Taxonomy" id="495820"/>
    <lineage>
        <taxon>Bacteria</taxon>
        <taxon>Pseudomonadati</taxon>
        <taxon>Bdellovibrionota</taxon>
        <taxon>Oligoflexia</taxon>
        <taxon>Silvanigrellales</taxon>
        <taxon>Spirobacillus</taxon>
    </lineage>
</organism>
<dbReference type="SMART" id="SM01152">
    <property type="entry name" value="DUF167"/>
    <property type="match status" value="1"/>
</dbReference>
<evidence type="ECO:0000313" key="4">
    <source>
        <dbReference type="Proteomes" id="UP000253934"/>
    </source>
</evidence>
<dbReference type="HAMAP" id="MF_00634">
    <property type="entry name" value="UPF0235"/>
    <property type="match status" value="1"/>
</dbReference>
<gene>
    <name evidence="3" type="ORF">DCC88_12270</name>
</gene>
<dbReference type="Pfam" id="PF02594">
    <property type="entry name" value="DUF167"/>
    <property type="match status" value="1"/>
</dbReference>
<keyword evidence="4" id="KW-1185">Reference proteome</keyword>
<dbReference type="Gene3D" id="3.30.1200.10">
    <property type="entry name" value="YggU-like"/>
    <property type="match status" value="1"/>
</dbReference>
<dbReference type="PANTHER" id="PTHR13420:SF7">
    <property type="entry name" value="UPF0235 PROTEIN C15ORF40"/>
    <property type="match status" value="1"/>
</dbReference>
<dbReference type="AlphaFoldDB" id="A0A369KK85"/>
<dbReference type="EMBL" id="QOVW01000116">
    <property type="protein sequence ID" value="RDB35029.1"/>
    <property type="molecule type" value="Genomic_DNA"/>
</dbReference>
<dbReference type="InterPro" id="IPR003746">
    <property type="entry name" value="DUF167"/>
</dbReference>
<protein>
    <recommendedName>
        <fullName evidence="2">UPF0235 protein DCC88_12270</fullName>
    </recommendedName>
</protein>
<dbReference type="PANTHER" id="PTHR13420">
    <property type="entry name" value="UPF0235 PROTEIN C15ORF40"/>
    <property type="match status" value="1"/>
</dbReference>
<evidence type="ECO:0000256" key="2">
    <source>
        <dbReference type="HAMAP-Rule" id="MF_00634"/>
    </source>
</evidence>
<dbReference type="GO" id="GO:0005737">
    <property type="term" value="C:cytoplasm"/>
    <property type="evidence" value="ECO:0007669"/>
    <property type="project" value="TreeGrafter"/>
</dbReference>
<evidence type="ECO:0000256" key="1">
    <source>
        <dbReference type="ARBA" id="ARBA00010364"/>
    </source>
</evidence>
<sequence>MTIPTTIKIKVTTRAKTEKIKQEVLPDNSIFLRVYVTAPPEDGKANDAVIKLIAKSFGVSKSSVSIIKGQTSREKVLEIK</sequence>
<comment type="similarity">
    <text evidence="1 2">Belongs to the UPF0235 family.</text>
</comment>
<dbReference type="InterPro" id="IPR036591">
    <property type="entry name" value="YggU-like_sf"/>
</dbReference>
<dbReference type="NCBIfam" id="TIGR00251">
    <property type="entry name" value="DUF167 family protein"/>
    <property type="match status" value="1"/>
</dbReference>
<dbReference type="Proteomes" id="UP000253934">
    <property type="component" value="Unassembled WGS sequence"/>
</dbReference>
<accession>A0A369KK85</accession>
<dbReference type="SUPFAM" id="SSF69786">
    <property type="entry name" value="YggU-like"/>
    <property type="match status" value="1"/>
</dbReference>
<comment type="caution">
    <text evidence="3">The sequence shown here is derived from an EMBL/GenBank/DDBJ whole genome shotgun (WGS) entry which is preliminary data.</text>
</comment>
<reference evidence="3" key="1">
    <citation type="submission" date="2018-04" db="EMBL/GenBank/DDBJ databases">
        <title>Draft genome sequence of the Candidatus Spirobacillus cienkowskii, a pathogen of freshwater Daphnia species, reconstructed from hemolymph metagenomic reads.</title>
        <authorList>
            <person name="Bresciani L."/>
            <person name="Lemos L.N."/>
            <person name="Wale N."/>
            <person name="Lin J.Y."/>
            <person name="Fernandes G.R."/>
            <person name="Duffy M.A."/>
            <person name="Rodrigues J.M."/>
        </authorList>
    </citation>
    <scope>NUCLEOTIDE SEQUENCE [LARGE SCALE GENOMIC DNA]</scope>
    <source>
        <strain evidence="3">Binning01</strain>
    </source>
</reference>